<dbReference type="OrthoDB" id="10261753at2759"/>
<keyword evidence="3" id="KW-1185">Reference proteome</keyword>
<feature type="region of interest" description="Disordered" evidence="1">
    <location>
        <begin position="230"/>
        <end position="253"/>
    </location>
</feature>
<dbReference type="PANTHER" id="PTHR10933">
    <property type="entry name" value="IMMUNOGLOBULIN-BINDING PROTEIN 1"/>
    <property type="match status" value="1"/>
</dbReference>
<proteinExistence type="predicted"/>
<feature type="compositionally biased region" description="Basic and acidic residues" evidence="1">
    <location>
        <begin position="230"/>
        <end position="239"/>
    </location>
</feature>
<dbReference type="GO" id="GO:0009966">
    <property type="term" value="P:regulation of signal transduction"/>
    <property type="evidence" value="ECO:0007669"/>
    <property type="project" value="InterPro"/>
</dbReference>
<dbReference type="PANTHER" id="PTHR10933:SF9">
    <property type="entry name" value="IMMUNOGLOBULIN-BINDING PROTEIN 1"/>
    <property type="match status" value="1"/>
</dbReference>
<dbReference type="OMA" id="ASKIHRT"/>
<name>A0A9Q0RBW3_ANAIG</name>
<comment type="caution">
    <text evidence="2">The sequence shown here is derived from an EMBL/GenBank/DDBJ whole genome shotgun (WGS) entry which is preliminary data.</text>
</comment>
<dbReference type="InterPro" id="IPR038511">
    <property type="entry name" value="TAP42/TAP46-like_sf"/>
</dbReference>
<protein>
    <submittedName>
        <fullName evidence="2">Immunoglobulin-binding protein</fullName>
    </submittedName>
</protein>
<dbReference type="EMBL" id="JAPDFW010000069">
    <property type="protein sequence ID" value="KAJ5074681.1"/>
    <property type="molecule type" value="Genomic_DNA"/>
</dbReference>
<evidence type="ECO:0000313" key="3">
    <source>
        <dbReference type="Proteomes" id="UP001149090"/>
    </source>
</evidence>
<dbReference type="Proteomes" id="UP001149090">
    <property type="component" value="Unassembled WGS sequence"/>
</dbReference>
<dbReference type="GO" id="GO:0005829">
    <property type="term" value="C:cytosol"/>
    <property type="evidence" value="ECO:0007669"/>
    <property type="project" value="TreeGrafter"/>
</dbReference>
<dbReference type="InterPro" id="IPR007304">
    <property type="entry name" value="TAP46-like"/>
</dbReference>
<dbReference type="GO" id="GO:0035303">
    <property type="term" value="P:regulation of dephosphorylation"/>
    <property type="evidence" value="ECO:0007669"/>
    <property type="project" value="TreeGrafter"/>
</dbReference>
<dbReference type="Pfam" id="PF04177">
    <property type="entry name" value="TAP42"/>
    <property type="match status" value="1"/>
</dbReference>
<dbReference type="Gene3D" id="1.25.40.540">
    <property type="entry name" value="TAP42-like family"/>
    <property type="match status" value="1"/>
</dbReference>
<evidence type="ECO:0000313" key="2">
    <source>
        <dbReference type="EMBL" id="KAJ5074681.1"/>
    </source>
</evidence>
<sequence>MQKINSLPSLFFSAEKMAQEIIDGPNDQKKSFECIKLFEEISVRIRRESLFSPNETVDDVQTGYLKYLLTPYYLAQLKQQIMANRYQMCKEAKILNQSFIEKCIELDIIDDEDKKLFHKKKLTETQKRETKIAIFKKKKALEGQLKQLESHINLTNIQSNDNSEKKNYISNSETQNIDEIDLDKDVEDIQRRYYILKIKFLFQKAIEDISLIEQEIQMLEFMQKNSEKIEKEKESKNYDPKNSMSNDPQKKPFILHIPNENRAKEIQRDMFKPYVKMGRPMTEKEFQEELIQDGVYAQKQEKPTPKLDADDEKEADEALYQAREWDDFKDANPTGWGNRMTRF</sequence>
<dbReference type="AlphaFoldDB" id="A0A9Q0RBW3"/>
<feature type="region of interest" description="Disordered" evidence="1">
    <location>
        <begin position="290"/>
        <end position="343"/>
    </location>
</feature>
<evidence type="ECO:0000256" key="1">
    <source>
        <dbReference type="SAM" id="MobiDB-lite"/>
    </source>
</evidence>
<organism evidence="2 3">
    <name type="scientific">Anaeramoeba ignava</name>
    <name type="common">Anaerobic marine amoeba</name>
    <dbReference type="NCBI Taxonomy" id="1746090"/>
    <lineage>
        <taxon>Eukaryota</taxon>
        <taxon>Metamonada</taxon>
        <taxon>Anaeramoebidae</taxon>
        <taxon>Anaeramoeba</taxon>
    </lineage>
</organism>
<dbReference type="GO" id="GO:0051721">
    <property type="term" value="F:protein phosphatase 2A binding"/>
    <property type="evidence" value="ECO:0007669"/>
    <property type="project" value="TreeGrafter"/>
</dbReference>
<feature type="compositionally biased region" description="Basic and acidic residues" evidence="1">
    <location>
        <begin position="299"/>
        <end position="308"/>
    </location>
</feature>
<reference evidence="2" key="1">
    <citation type="submission" date="2022-10" db="EMBL/GenBank/DDBJ databases">
        <title>Novel sulphate-reducing endosymbionts in the free-living metamonad Anaeramoeba.</title>
        <authorList>
            <person name="Jerlstrom-Hultqvist J."/>
            <person name="Cepicka I."/>
            <person name="Gallot-Lavallee L."/>
            <person name="Salas-Leiva D."/>
            <person name="Curtis B.A."/>
            <person name="Zahonova K."/>
            <person name="Pipaliya S."/>
            <person name="Dacks J."/>
            <person name="Roger A.J."/>
        </authorList>
    </citation>
    <scope>NUCLEOTIDE SEQUENCE</scope>
    <source>
        <strain evidence="2">BMAN</strain>
    </source>
</reference>
<accession>A0A9Q0RBW3</accession>
<gene>
    <name evidence="2" type="ORF">M0811_08036</name>
</gene>